<sequence length="161" mass="18432">MEDYDDDDDERRSTVESELLTKFYKEHHILVSMAAGRIASRRRLCADAATKEHPSVLFFGVGLQHFYFSARNEKVDVSIRQSPLSVSSFSLLFSPKIRGIEEDGEEEEEEEEEKEEVMVVVVVVVMVVAVEKEGEEEKEGFKIEGRCVGRHERPLNLPRSI</sequence>
<organism evidence="1 2">
    <name type="scientific">Vespula germanica</name>
    <name type="common">German yellow jacket</name>
    <name type="synonym">Paravespula germanica</name>
    <dbReference type="NCBI Taxonomy" id="30212"/>
    <lineage>
        <taxon>Eukaryota</taxon>
        <taxon>Metazoa</taxon>
        <taxon>Ecdysozoa</taxon>
        <taxon>Arthropoda</taxon>
        <taxon>Hexapoda</taxon>
        <taxon>Insecta</taxon>
        <taxon>Pterygota</taxon>
        <taxon>Neoptera</taxon>
        <taxon>Endopterygota</taxon>
        <taxon>Hymenoptera</taxon>
        <taxon>Apocrita</taxon>
        <taxon>Aculeata</taxon>
        <taxon>Vespoidea</taxon>
        <taxon>Vespidae</taxon>
        <taxon>Vespinae</taxon>
        <taxon>Vespula</taxon>
    </lineage>
</organism>
<dbReference type="Proteomes" id="UP000617340">
    <property type="component" value="Unassembled WGS sequence"/>
</dbReference>
<reference evidence="1" key="1">
    <citation type="journal article" date="2020" name="G3 (Bethesda)">
        <title>High-Quality Assemblies for Three Invasive Social Wasps from the &lt;i&gt;Vespula&lt;/i&gt; Genus.</title>
        <authorList>
            <person name="Harrop T.W.R."/>
            <person name="Guhlin J."/>
            <person name="McLaughlin G.M."/>
            <person name="Permina E."/>
            <person name="Stockwell P."/>
            <person name="Gilligan J."/>
            <person name="Le Lec M.F."/>
            <person name="Gruber M.A.M."/>
            <person name="Quinn O."/>
            <person name="Lovegrove M."/>
            <person name="Duncan E.J."/>
            <person name="Remnant E.J."/>
            <person name="Van Eeckhoven J."/>
            <person name="Graham B."/>
            <person name="Knapp R.A."/>
            <person name="Langford K.W."/>
            <person name="Kronenberg Z."/>
            <person name="Press M.O."/>
            <person name="Eacker S.M."/>
            <person name="Wilson-Rankin E.E."/>
            <person name="Purcell J."/>
            <person name="Lester P.J."/>
            <person name="Dearden P.K."/>
        </authorList>
    </citation>
    <scope>NUCLEOTIDE SEQUENCE</scope>
    <source>
        <strain evidence="1">Linc-1</strain>
    </source>
</reference>
<dbReference type="AlphaFoldDB" id="A0A834N7H8"/>
<accession>A0A834N7H8</accession>
<name>A0A834N7H8_VESGE</name>
<evidence type="ECO:0000313" key="2">
    <source>
        <dbReference type="Proteomes" id="UP000617340"/>
    </source>
</evidence>
<evidence type="ECO:0000313" key="1">
    <source>
        <dbReference type="EMBL" id="KAF7399720.1"/>
    </source>
</evidence>
<proteinExistence type="predicted"/>
<keyword evidence="2" id="KW-1185">Reference proteome</keyword>
<gene>
    <name evidence="1" type="ORF">HZH68_008312</name>
</gene>
<dbReference type="EMBL" id="JACSDZ010000007">
    <property type="protein sequence ID" value="KAF7399720.1"/>
    <property type="molecule type" value="Genomic_DNA"/>
</dbReference>
<protein>
    <submittedName>
        <fullName evidence="1">Uncharacterized protein</fullName>
    </submittedName>
</protein>
<comment type="caution">
    <text evidence="1">The sequence shown here is derived from an EMBL/GenBank/DDBJ whole genome shotgun (WGS) entry which is preliminary data.</text>
</comment>